<evidence type="ECO:0000313" key="2">
    <source>
        <dbReference type="Proteomes" id="UP000243859"/>
    </source>
</evidence>
<protein>
    <recommendedName>
        <fullName evidence="3">Dihydroorotate dehydrogenase</fullName>
    </recommendedName>
</protein>
<evidence type="ECO:0000313" key="1">
    <source>
        <dbReference type="EMBL" id="PTN01642.1"/>
    </source>
</evidence>
<dbReference type="RefSeq" id="WP_107892851.1">
    <property type="nucleotide sequence ID" value="NZ_NHSI01000013.1"/>
</dbReference>
<gene>
    <name evidence="1" type="ORF">C8N32_11141</name>
</gene>
<dbReference type="EMBL" id="QAAA01000011">
    <property type="protein sequence ID" value="PTN01642.1"/>
    <property type="molecule type" value="Genomic_DNA"/>
</dbReference>
<keyword evidence="2" id="KW-1185">Reference proteome</keyword>
<sequence>MTKKPERPEDVALEPFFSDARAAAPRPSGDLIARVMSDAQGGRPVRGLDTARRGGLLERLTAALGGWPALGGMAAAGMAGVWIGYAFPAGLSALGAELLVPEGDYELVELMPTVDMFLQGG</sequence>
<accession>A0A2T5BR14</accession>
<dbReference type="AlphaFoldDB" id="A0A2T5BR14"/>
<evidence type="ECO:0008006" key="3">
    <source>
        <dbReference type="Google" id="ProtNLM"/>
    </source>
</evidence>
<organism evidence="1 2">
    <name type="scientific">Rhodovulum imhoffii</name>
    <dbReference type="NCBI Taxonomy" id="365340"/>
    <lineage>
        <taxon>Bacteria</taxon>
        <taxon>Pseudomonadati</taxon>
        <taxon>Pseudomonadota</taxon>
        <taxon>Alphaproteobacteria</taxon>
        <taxon>Rhodobacterales</taxon>
        <taxon>Paracoccaceae</taxon>
        <taxon>Rhodovulum</taxon>
    </lineage>
</organism>
<name>A0A2T5BR14_9RHOB</name>
<comment type="caution">
    <text evidence="1">The sequence shown here is derived from an EMBL/GenBank/DDBJ whole genome shotgun (WGS) entry which is preliminary data.</text>
</comment>
<dbReference type="Proteomes" id="UP000243859">
    <property type="component" value="Unassembled WGS sequence"/>
</dbReference>
<dbReference type="OrthoDB" id="7863719at2"/>
<reference evidence="1 2" key="1">
    <citation type="submission" date="2018-04" db="EMBL/GenBank/DDBJ databases">
        <title>Genomic Encyclopedia of Archaeal and Bacterial Type Strains, Phase II (KMG-II): from individual species to whole genera.</title>
        <authorList>
            <person name="Goeker M."/>
        </authorList>
    </citation>
    <scope>NUCLEOTIDE SEQUENCE [LARGE SCALE GENOMIC DNA]</scope>
    <source>
        <strain evidence="1 2">DSM 18064</strain>
    </source>
</reference>
<proteinExistence type="predicted"/>